<gene>
    <name evidence="6" type="ORF">Tci_051020</name>
</gene>
<organism evidence="6">
    <name type="scientific">Tanacetum cinerariifolium</name>
    <name type="common">Dalmatian daisy</name>
    <name type="synonym">Chrysanthemum cinerariifolium</name>
    <dbReference type="NCBI Taxonomy" id="118510"/>
    <lineage>
        <taxon>Eukaryota</taxon>
        <taxon>Viridiplantae</taxon>
        <taxon>Streptophyta</taxon>
        <taxon>Embryophyta</taxon>
        <taxon>Tracheophyta</taxon>
        <taxon>Spermatophyta</taxon>
        <taxon>Magnoliopsida</taxon>
        <taxon>eudicotyledons</taxon>
        <taxon>Gunneridae</taxon>
        <taxon>Pentapetalae</taxon>
        <taxon>asterids</taxon>
        <taxon>campanulids</taxon>
        <taxon>Asterales</taxon>
        <taxon>Asteraceae</taxon>
        <taxon>Asteroideae</taxon>
        <taxon>Anthemideae</taxon>
        <taxon>Anthemidinae</taxon>
        <taxon>Tanacetum</taxon>
    </lineage>
</organism>
<evidence type="ECO:0000259" key="5">
    <source>
        <dbReference type="Pfam" id="PF25597"/>
    </source>
</evidence>
<name>A0A6L2N1Q0_TANCI</name>
<dbReference type="Pfam" id="PF25597">
    <property type="entry name" value="SH3_retrovirus"/>
    <property type="match status" value="1"/>
</dbReference>
<dbReference type="Pfam" id="PF22936">
    <property type="entry name" value="Pol_BBD"/>
    <property type="match status" value="1"/>
</dbReference>
<feature type="domain" description="Reverse transcriptase Ty1/copia-type" evidence="2">
    <location>
        <begin position="441"/>
        <end position="609"/>
    </location>
</feature>
<dbReference type="InterPro" id="IPR025724">
    <property type="entry name" value="GAG-pre-integrase_dom"/>
</dbReference>
<dbReference type="Pfam" id="PF07727">
    <property type="entry name" value="RVT_2"/>
    <property type="match status" value="1"/>
</dbReference>
<feature type="domain" description="Retroviral polymerase SH3-like" evidence="5">
    <location>
        <begin position="350"/>
        <end position="414"/>
    </location>
</feature>
<comment type="caution">
    <text evidence="6">The sequence shown here is derived from an EMBL/GenBank/DDBJ whole genome shotgun (WGS) entry which is preliminary data.</text>
</comment>
<evidence type="ECO:0000256" key="1">
    <source>
        <dbReference type="SAM" id="MobiDB-lite"/>
    </source>
</evidence>
<dbReference type="InterPro" id="IPR013103">
    <property type="entry name" value="RVT_2"/>
</dbReference>
<dbReference type="Pfam" id="PF13976">
    <property type="entry name" value="gag_pre-integrs"/>
    <property type="match status" value="1"/>
</dbReference>
<dbReference type="PANTHER" id="PTHR47592:SF29">
    <property type="entry name" value="ZINC FINGER, CCHC-TYPE"/>
    <property type="match status" value="1"/>
</dbReference>
<dbReference type="InterPro" id="IPR057670">
    <property type="entry name" value="SH3_retrovirus"/>
</dbReference>
<sequence>MTEEDALFAFRHECGDFLEAKYMTDDASSKKFLVSNFINYKMTDSRLVMKQYNKLLGILERFTQHKMNMDEAIQMEDSDKPNDGPSVVNMVEHNNSSGYNDKKGKRKHHDNTKVDPNKKSKVTCWKWEKPRRLKKNCKVEKVGNKANGSGTNSSVDGSFNSLKGQNMFNKSFQVYYVTYVSEAYFMQDDDVAWWVDSRATIHVCKDRCWFKTYESLNDGSILHMGNKSTALVHGRGCVDPKFSPEKIISLFNVLHVPNIRKNLVSSSVLNNYGYKQVIESNKFFLFKHAFMSTSKLNDSILWHARLGHIRFNRMQDMYKDGVPNKKNMITPYKLWTKRKPTLNHLRVRGCGAVVRLLDPKLKTLGERDIECIFVGYVEHSKAFRFYVTEPNDSVPINSIIESKDAIFDENIFTSVPRPSLMISNRTEDIANNDEMDSIMGNNTWVLSDLPLGGKPLGCKWIFKRKLKVDGTIEKFKARLVIQGLKQKSGIDYFDTYVLVARISTIRLVITMASIHNQIVHQMDVKTTFLNGDLDEEVYMNQPQGFIMPANENKIRKLIKSLYGLKYALKQCHQKFDEVVLSNGYLLNQADKCVYRKFDEFGKGVVICLYDWH</sequence>
<dbReference type="AlphaFoldDB" id="A0A6L2N1Q0"/>
<dbReference type="InterPro" id="IPR054722">
    <property type="entry name" value="PolX-like_BBD"/>
</dbReference>
<evidence type="ECO:0000259" key="2">
    <source>
        <dbReference type="Pfam" id="PF07727"/>
    </source>
</evidence>
<evidence type="ECO:0000313" key="6">
    <source>
        <dbReference type="EMBL" id="GEU79042.1"/>
    </source>
</evidence>
<reference evidence="6" key="1">
    <citation type="journal article" date="2019" name="Sci. Rep.">
        <title>Draft genome of Tanacetum cinerariifolium, the natural source of mosquito coil.</title>
        <authorList>
            <person name="Yamashiro T."/>
            <person name="Shiraishi A."/>
            <person name="Satake H."/>
            <person name="Nakayama K."/>
        </authorList>
    </citation>
    <scope>NUCLEOTIDE SEQUENCE</scope>
</reference>
<accession>A0A6L2N1Q0</accession>
<feature type="region of interest" description="Disordered" evidence="1">
    <location>
        <begin position="75"/>
        <end position="117"/>
    </location>
</feature>
<evidence type="ECO:0000259" key="4">
    <source>
        <dbReference type="Pfam" id="PF22936"/>
    </source>
</evidence>
<dbReference type="PANTHER" id="PTHR47592">
    <property type="entry name" value="PBF68 PROTEIN"/>
    <property type="match status" value="1"/>
</dbReference>
<feature type="domain" description="GAG-pre-integrase" evidence="3">
    <location>
        <begin position="289"/>
        <end position="324"/>
    </location>
</feature>
<feature type="domain" description="Retrovirus-related Pol polyprotein from transposon TNT 1-94-like beta-barrel" evidence="4">
    <location>
        <begin position="193"/>
        <end position="274"/>
    </location>
</feature>
<protein>
    <submittedName>
        <fullName evidence="6">Zinc finger, CCHC-type</fullName>
    </submittedName>
</protein>
<dbReference type="EMBL" id="BKCJ010007794">
    <property type="protein sequence ID" value="GEU79042.1"/>
    <property type="molecule type" value="Genomic_DNA"/>
</dbReference>
<evidence type="ECO:0000259" key="3">
    <source>
        <dbReference type="Pfam" id="PF13976"/>
    </source>
</evidence>
<proteinExistence type="predicted"/>